<dbReference type="EMBL" id="LAZR01000687">
    <property type="protein sequence ID" value="KKN60666.1"/>
    <property type="molecule type" value="Genomic_DNA"/>
</dbReference>
<dbReference type="InterPro" id="IPR006104">
    <property type="entry name" value="Glyco_hydro_2_N"/>
</dbReference>
<dbReference type="PRINTS" id="PR00132">
    <property type="entry name" value="GLHYDRLASE2"/>
</dbReference>
<dbReference type="Gene3D" id="2.60.40.10">
    <property type="entry name" value="Immunoglobulins"/>
    <property type="match status" value="2"/>
</dbReference>
<comment type="similarity">
    <text evidence="2">Belongs to the glycosyl hydrolase 2 family.</text>
</comment>
<evidence type="ECO:0000256" key="4">
    <source>
        <dbReference type="ARBA" id="ARBA00022801"/>
    </source>
</evidence>
<proteinExistence type="inferred from homology"/>
<dbReference type="SUPFAM" id="SSF51445">
    <property type="entry name" value="(Trans)glycosidases"/>
    <property type="match status" value="1"/>
</dbReference>
<dbReference type="InterPro" id="IPR036156">
    <property type="entry name" value="Beta-gal/glucu_dom_sf"/>
</dbReference>
<dbReference type="EC" id="3.2.1.23" evidence="3"/>
<dbReference type="Gene3D" id="3.20.20.80">
    <property type="entry name" value="Glycosidases"/>
    <property type="match status" value="1"/>
</dbReference>
<name>A0A0F9UHE8_9ZZZZ</name>
<dbReference type="GO" id="GO:0005990">
    <property type="term" value="P:lactose catabolic process"/>
    <property type="evidence" value="ECO:0007669"/>
    <property type="project" value="TreeGrafter"/>
</dbReference>
<dbReference type="AlphaFoldDB" id="A0A0F9UHE8"/>
<dbReference type="InterPro" id="IPR004199">
    <property type="entry name" value="B-gal_small/dom_5"/>
</dbReference>
<dbReference type="GO" id="GO:0030246">
    <property type="term" value="F:carbohydrate binding"/>
    <property type="evidence" value="ECO:0007669"/>
    <property type="project" value="InterPro"/>
</dbReference>
<dbReference type="InterPro" id="IPR023230">
    <property type="entry name" value="Glyco_hydro_2_CS"/>
</dbReference>
<evidence type="ECO:0000256" key="1">
    <source>
        <dbReference type="ARBA" id="ARBA00001412"/>
    </source>
</evidence>
<dbReference type="Pfam" id="PF16353">
    <property type="entry name" value="LacZ_4"/>
    <property type="match status" value="1"/>
</dbReference>
<evidence type="ECO:0000256" key="5">
    <source>
        <dbReference type="ARBA" id="ARBA00023295"/>
    </source>
</evidence>
<dbReference type="SUPFAM" id="SSF49303">
    <property type="entry name" value="beta-Galactosidase/glucuronidase domain"/>
    <property type="match status" value="2"/>
</dbReference>
<dbReference type="GO" id="GO:0004565">
    <property type="term" value="F:beta-galactosidase activity"/>
    <property type="evidence" value="ECO:0007669"/>
    <property type="project" value="UniProtKB-EC"/>
</dbReference>
<dbReference type="SMART" id="SM01038">
    <property type="entry name" value="Bgal_small_N"/>
    <property type="match status" value="1"/>
</dbReference>
<reference evidence="8" key="1">
    <citation type="journal article" date="2015" name="Nature">
        <title>Complex archaea that bridge the gap between prokaryotes and eukaryotes.</title>
        <authorList>
            <person name="Spang A."/>
            <person name="Saw J.H."/>
            <person name="Jorgensen S.L."/>
            <person name="Zaremba-Niedzwiedzka K."/>
            <person name="Martijn J."/>
            <person name="Lind A.E."/>
            <person name="van Eijk R."/>
            <person name="Schleper C."/>
            <person name="Guy L."/>
            <person name="Ettema T.J."/>
        </authorList>
    </citation>
    <scope>NUCLEOTIDE SEQUENCE</scope>
</reference>
<dbReference type="InterPro" id="IPR006103">
    <property type="entry name" value="Glyco_hydro_2_cat"/>
</dbReference>
<gene>
    <name evidence="8" type="ORF">LCGC14_0529780</name>
</gene>
<protein>
    <recommendedName>
        <fullName evidence="3">beta-galactosidase</fullName>
        <ecNumber evidence="3">3.2.1.23</ecNumber>
    </recommendedName>
    <alternativeName>
        <fullName evidence="6">Lactase</fullName>
    </alternativeName>
</protein>
<dbReference type="InterPro" id="IPR023232">
    <property type="entry name" value="Glyco_hydro_2_AS"/>
</dbReference>
<evidence type="ECO:0000259" key="7">
    <source>
        <dbReference type="SMART" id="SM01038"/>
    </source>
</evidence>
<dbReference type="Pfam" id="PF02836">
    <property type="entry name" value="Glyco_hydro_2_C"/>
    <property type="match status" value="1"/>
</dbReference>
<sequence length="1045" mass="122193">MQERLDWENSEIIGQNKEPAHNTLIPYINVESALKGMQEASIFYKSLNGNWRFKWVRKPADRSKDFYKIEYNVNNWDEIPVPSNWQMHGYGTPIYLNVRYPLSVGKEDIPKISHKYNPVGSYKTEFTIPCTWDGREIFIHFDGVKSAFYTWINGEKVGYSQGSMTPTEFNITKYLHEGNNTLAVEVYRWSDGSYLEDQDMWRLSGIYRDVYLFSTPKVHIRDFFVYSCFDRDYENAILNIRSKVRNYSSIGADNFGIEILLYDNQNNSNILVSENIIIESNSEKIIERQSQVANPKKWSAEIPYLYDLILILKNSSAQIIEVEKCKFGFKQVEIREDGCFYLNGKSIKFKGVNRHEHDPDYGRAIPYSRMIQDIKLLKQNNINSVRTSHYPDHPKWYDLCDQYGIYIIDECNLEAHELRDILPKSDPKWTDACVDRMVSMVERDKNHPCIVMWSLGNEAGMGENFKKMKEEALKIDSTRPIHYEQDFKQEVSDVLSYMYYPSYSLERMIKNRVYGFRGQIKQLEEGKLMPYMLCEYSHAMGNSLGNFQEYWDVFEKYPNCIGGFIWDFIDQGFKKTAKDGKEFWAYGGDFGDKPNDRNYCINGIVLPDRAPNPALYEVKKVYQNIKVIPVDLIKGKVKIFNKYSFTSTDPLEVRWELTANGRNIQEGKMGRFNIKSNDSKDVLIPFNRPELLPNTEYHLKVVFTLSDDTLWVEKGHIIAWDQFKLPYDILIKPEIKINKLEKIDIEESDDNLLIKGEYFKVILSKKTGVITSYSFNNKDLISKALVPNFWRAQTDNDLRQIRYLGETDLSIKKRWRDANKTRKVIKIEFEKMEPQIIKIYVESTLLNSEKPLIITYYIYGNGDVIIKNEFIPNVNMFRFGMQTSIPKEFNKITWYGKGPHETMSDRKTGAAVGIYSRFIEDFIHPYVRPQENANRTDVRWAALTNKEGNGLLISDVGGTNLNISAWPYSMEDLESSRHNHQLPRREFITFNIDYKQQGVGDTFSPINRKYNLDRNKEYSYTFLLRGITNDMGDINTIAQKKPSIP</sequence>
<dbReference type="Gene3D" id="2.60.120.260">
    <property type="entry name" value="Galactose-binding domain-like"/>
    <property type="match status" value="1"/>
</dbReference>
<dbReference type="PANTHER" id="PTHR46323:SF2">
    <property type="entry name" value="BETA-GALACTOSIDASE"/>
    <property type="match status" value="1"/>
</dbReference>
<evidence type="ECO:0000313" key="8">
    <source>
        <dbReference type="EMBL" id="KKN60666.1"/>
    </source>
</evidence>
<dbReference type="InterPro" id="IPR006101">
    <property type="entry name" value="Glyco_hydro_2"/>
</dbReference>
<dbReference type="PANTHER" id="PTHR46323">
    <property type="entry name" value="BETA-GALACTOSIDASE"/>
    <property type="match status" value="1"/>
</dbReference>
<dbReference type="GO" id="GO:0009341">
    <property type="term" value="C:beta-galactosidase complex"/>
    <property type="evidence" value="ECO:0007669"/>
    <property type="project" value="InterPro"/>
</dbReference>
<feature type="domain" description="Beta galactosidase small chain/" evidence="7">
    <location>
        <begin position="753"/>
        <end position="1025"/>
    </location>
</feature>
<dbReference type="InterPro" id="IPR017853">
    <property type="entry name" value="GH"/>
</dbReference>
<dbReference type="InterPro" id="IPR011013">
    <property type="entry name" value="Gal_mutarotase_sf_dom"/>
</dbReference>
<evidence type="ECO:0000256" key="3">
    <source>
        <dbReference type="ARBA" id="ARBA00012756"/>
    </source>
</evidence>
<dbReference type="Pfam" id="PF02929">
    <property type="entry name" value="Bgal_small_N"/>
    <property type="match status" value="1"/>
</dbReference>
<keyword evidence="4" id="KW-0378">Hydrolase</keyword>
<dbReference type="Pfam" id="PF02837">
    <property type="entry name" value="Glyco_hydro_2_N"/>
    <property type="match status" value="1"/>
</dbReference>
<evidence type="ECO:0000256" key="6">
    <source>
        <dbReference type="ARBA" id="ARBA00032230"/>
    </source>
</evidence>
<comment type="caution">
    <text evidence="8">The sequence shown here is derived from an EMBL/GenBank/DDBJ whole genome shotgun (WGS) entry which is preliminary data.</text>
</comment>
<evidence type="ECO:0000256" key="2">
    <source>
        <dbReference type="ARBA" id="ARBA00007401"/>
    </source>
</evidence>
<dbReference type="InterPro" id="IPR032312">
    <property type="entry name" value="LacZ_4"/>
</dbReference>
<accession>A0A0F9UHE8</accession>
<dbReference type="PROSITE" id="PS00719">
    <property type="entry name" value="GLYCOSYL_HYDROL_F2_1"/>
    <property type="match status" value="1"/>
</dbReference>
<dbReference type="InterPro" id="IPR008979">
    <property type="entry name" value="Galactose-bd-like_sf"/>
</dbReference>
<dbReference type="InterPro" id="IPR050347">
    <property type="entry name" value="Bact_Beta-galactosidase"/>
</dbReference>
<dbReference type="SUPFAM" id="SSF74650">
    <property type="entry name" value="Galactose mutarotase-like"/>
    <property type="match status" value="1"/>
</dbReference>
<keyword evidence="5" id="KW-0326">Glycosidase</keyword>
<dbReference type="SUPFAM" id="SSF49785">
    <property type="entry name" value="Galactose-binding domain-like"/>
    <property type="match status" value="1"/>
</dbReference>
<dbReference type="InterPro" id="IPR014718">
    <property type="entry name" value="GH-type_carb-bd"/>
</dbReference>
<comment type="catalytic activity">
    <reaction evidence="1">
        <text>Hydrolysis of terminal non-reducing beta-D-galactose residues in beta-D-galactosides.</text>
        <dbReference type="EC" id="3.2.1.23"/>
    </reaction>
</comment>
<organism evidence="8">
    <name type="scientific">marine sediment metagenome</name>
    <dbReference type="NCBI Taxonomy" id="412755"/>
    <lineage>
        <taxon>unclassified sequences</taxon>
        <taxon>metagenomes</taxon>
        <taxon>ecological metagenomes</taxon>
    </lineage>
</organism>
<dbReference type="InterPro" id="IPR006102">
    <property type="entry name" value="Ig-like_GH2"/>
</dbReference>
<dbReference type="InterPro" id="IPR013783">
    <property type="entry name" value="Ig-like_fold"/>
</dbReference>
<dbReference type="PROSITE" id="PS00608">
    <property type="entry name" value="GLYCOSYL_HYDROL_F2_2"/>
    <property type="match status" value="1"/>
</dbReference>
<dbReference type="FunFam" id="3.20.20.80:FF:000018">
    <property type="entry name" value="Beta-galactosidase"/>
    <property type="match status" value="1"/>
</dbReference>
<dbReference type="Pfam" id="PF00703">
    <property type="entry name" value="Glyco_hydro_2"/>
    <property type="match status" value="1"/>
</dbReference>
<dbReference type="Gene3D" id="2.70.98.10">
    <property type="match status" value="1"/>
</dbReference>